<comment type="caution">
    <text evidence="3">The sequence shown here is derived from an EMBL/GenBank/DDBJ whole genome shotgun (WGS) entry which is preliminary data.</text>
</comment>
<feature type="coiled-coil region" evidence="1">
    <location>
        <begin position="680"/>
        <end position="827"/>
    </location>
</feature>
<dbReference type="Proteomes" id="UP000225706">
    <property type="component" value="Unassembled WGS sequence"/>
</dbReference>
<feature type="coiled-coil region" evidence="1">
    <location>
        <begin position="172"/>
        <end position="217"/>
    </location>
</feature>
<feature type="coiled-coil region" evidence="1">
    <location>
        <begin position="1064"/>
        <end position="1161"/>
    </location>
</feature>
<feature type="coiled-coil region" evidence="1">
    <location>
        <begin position="914"/>
        <end position="1028"/>
    </location>
</feature>
<dbReference type="SUPFAM" id="SSF90257">
    <property type="entry name" value="Myosin rod fragments"/>
    <property type="match status" value="1"/>
</dbReference>
<proteinExistence type="predicted"/>
<organism evidence="3 4">
    <name type="scientific">Stylophora pistillata</name>
    <name type="common">Smooth cauliflower coral</name>
    <dbReference type="NCBI Taxonomy" id="50429"/>
    <lineage>
        <taxon>Eukaryota</taxon>
        <taxon>Metazoa</taxon>
        <taxon>Cnidaria</taxon>
        <taxon>Anthozoa</taxon>
        <taxon>Hexacorallia</taxon>
        <taxon>Scleractinia</taxon>
        <taxon>Astrocoeniina</taxon>
        <taxon>Pocilloporidae</taxon>
        <taxon>Stylophora</taxon>
    </lineage>
</organism>
<evidence type="ECO:0000313" key="3">
    <source>
        <dbReference type="EMBL" id="PFX17424.1"/>
    </source>
</evidence>
<feature type="coiled-coil region" evidence="1">
    <location>
        <begin position="1317"/>
        <end position="1432"/>
    </location>
</feature>
<dbReference type="OrthoDB" id="5969491at2759"/>
<keyword evidence="1" id="KW-0175">Coiled coil</keyword>
<evidence type="ECO:0000256" key="2">
    <source>
        <dbReference type="SAM" id="MobiDB-lite"/>
    </source>
</evidence>
<reference evidence="4" key="1">
    <citation type="journal article" date="2017" name="bioRxiv">
        <title>Comparative analysis of the genomes of Stylophora pistillata and Acropora digitifera provides evidence for extensive differences between species of corals.</title>
        <authorList>
            <person name="Voolstra C.R."/>
            <person name="Li Y."/>
            <person name="Liew Y.J."/>
            <person name="Baumgarten S."/>
            <person name="Zoccola D."/>
            <person name="Flot J.-F."/>
            <person name="Tambutte S."/>
            <person name="Allemand D."/>
            <person name="Aranda M."/>
        </authorList>
    </citation>
    <scope>NUCLEOTIDE SEQUENCE [LARGE SCALE GENOMIC DNA]</scope>
</reference>
<keyword evidence="4" id="KW-1185">Reference proteome</keyword>
<dbReference type="EMBL" id="LSMT01000474">
    <property type="protein sequence ID" value="PFX17424.1"/>
    <property type="molecule type" value="Genomic_DNA"/>
</dbReference>
<feature type="coiled-coil region" evidence="1">
    <location>
        <begin position="1194"/>
        <end position="1281"/>
    </location>
</feature>
<evidence type="ECO:0000256" key="1">
    <source>
        <dbReference type="SAM" id="Coils"/>
    </source>
</evidence>
<feature type="coiled-coil region" evidence="1">
    <location>
        <begin position="251"/>
        <end position="313"/>
    </location>
</feature>
<feature type="coiled-coil region" evidence="1">
    <location>
        <begin position="408"/>
        <end position="614"/>
    </location>
</feature>
<sequence>MKKMTMSPRGKERLEATQQLGCFPRNGDKFRNSPGSSRENGDGDALRKTAKDVFDEKERELVEIRSYWQEEYKVKVGEVSNLEAALKEAVESRNTEVEELRMYYENTIRVQNSEISELRRTLDELMATKEEILASAEKSTESRLRAKDAEVMRLRIWLEEAKKSNAQGREVLHSYQGRLRDKEMQIEELKESNGETVKALEQELEKLKAILSEIIEEKYEDNESSKRTLDSVIKEKEKQMDMIKESSNNVITIKVEENERKEKDIQRLQAELSGKEAEVVMLRDAVTKLQSTIAEHKNERKKLREALRSASESRNIEMDVVHKCQQQLIEQKGKQLISTEMLIKEKDRRIGELSAKVGLIEAQLASELSQKRNDREINSDTPLMMKKMNELNEKQVLSDDARAKEYKISDLQKRLKIESQEKELLQQECDSLNQDLDNWRCAMKLIEEERNSLENEVKRVVSELEGKSSACCELESKLQSLESVRKNLEDVIGQLRKENADSCQGKKSLEFVIRERDQENNMLKEKLNISERKFALEMEHRAVKERNNVDMIEDLEKRFEETQDENEKLKINLDEREKDVANLSSLLEDAKEQEHKLVAELDQLSEELEILKVKYGQGNADKEALERSLTNSVSLKQKDLETLQEQFEKSSKGWQKELEKRDQCWKEALRAKDNLLKDVKASFDETAKCKEEEIKELQKSLQEAKVEFCSVKEALEKRLKLREEEIYFLEKTFEGSLREKEEKLAGILTDNEDILEKSDEKEKEMEKSKAEMDKLTELMRLNEQELTENKQRMAELEVKLREKEELLENAETENRELHSHLNIEEENHVVEIKNVIQSAEEGFRERENVAERMKAIIQENAVKYRLAARKKDDTILGLKSMLESLEKDTADMRVNLATIIQETSDNEAKLKHDLKILGNEKMSLESRLSELTKSLERRDEELKLHEDEQQRVLDALTRERLSLKESQENYLSLKREAEQKEQTLRQTTEKCEELGRELEDFNQVKSLLQSTEREKTLAEEGKQDLIQELHMLKRKSDAKDGQNSILLQKVKMLKKNHFETAQKQEKLEENVVTLQIKLNERETEINELEKYQANAEEESTRQLELLEEIRLRKDEVEEQMKELKELVNAQKVEIEGAKQREDELKQAIQELMRSLEENELNTIALVSNVKEGKAENERICSEYDNFKTSALTKQDRMQKELDHLHTKLDRHEELLVLLKNEKENLISELGKARQADDNSRATFEYYVVNLKGENESLSQNIASLNEELKVRVAEISELNAALTSTNVSKEFLMQEIKNLKVSSSAKDASLCEAHKSLEAIQKEENSLKHEVKSLEARLNREISEKNNLIQNFEEVKSTTIQLKQKMDDVLLEKENMIKSLEKMILRIKQENEILKARLMKCDAELKADKKCVAGLLEKRHEMSAQIESLRKDKEILSVSLKDMDMLPVKLKTTQESLCKTKDLLKVLKEELKEKTEERNYLSKTVRDLASTNGELKEKLEVQTTVKEAELALIRKQLDDKNKEFYDLKVANTAQEMGLRDALFKIKDLESSLKNEAGFHQSIALREIVERGKCNGNPSAHSAEKIDNKTAQKLKGLYLRVSELETQLDRERSEHLSSIAQAREQGRALSQEICELKKVY</sequence>
<feature type="coiled-coil region" evidence="1">
    <location>
        <begin position="108"/>
        <end position="135"/>
    </location>
</feature>
<feature type="compositionally biased region" description="Basic and acidic residues" evidence="2">
    <location>
        <begin position="39"/>
        <end position="49"/>
    </location>
</feature>
<protein>
    <submittedName>
        <fullName evidence="3">Uncharacterized protein</fullName>
    </submittedName>
</protein>
<gene>
    <name evidence="3" type="ORF">AWC38_SpisGene18264</name>
</gene>
<accession>A0A2B4RGD3</accession>
<dbReference type="STRING" id="50429.A0A2B4RGD3"/>
<evidence type="ECO:0000313" key="4">
    <source>
        <dbReference type="Proteomes" id="UP000225706"/>
    </source>
</evidence>
<name>A0A2B4RGD3_STYPI</name>
<feature type="region of interest" description="Disordered" evidence="2">
    <location>
        <begin position="1"/>
        <end position="49"/>
    </location>
</feature>